<evidence type="ECO:0000313" key="3">
    <source>
        <dbReference type="Proteomes" id="UP000325577"/>
    </source>
</evidence>
<dbReference type="InterPro" id="IPR056254">
    <property type="entry name" value="At5g58720/SDE5-like_UBA-like"/>
</dbReference>
<dbReference type="Pfam" id="PF24767">
    <property type="entry name" value="UBA_At5g58720"/>
    <property type="match status" value="1"/>
</dbReference>
<dbReference type="PANTHER" id="PTHR47676:SF1">
    <property type="entry name" value="SMR DOMAIN-CONTAINING PROTEIN"/>
    <property type="match status" value="1"/>
</dbReference>
<dbReference type="AlphaFoldDB" id="A0A5J5C6C1"/>
<evidence type="ECO:0000259" key="1">
    <source>
        <dbReference type="Pfam" id="PF24767"/>
    </source>
</evidence>
<dbReference type="InterPro" id="IPR055319">
    <property type="entry name" value="At5g58720-like"/>
</dbReference>
<feature type="domain" description="At5g58720/SDE5-like UBA-like" evidence="1">
    <location>
        <begin position="3"/>
        <end position="39"/>
    </location>
</feature>
<gene>
    <name evidence="2" type="ORF">F0562_001120</name>
</gene>
<dbReference type="EMBL" id="CM018031">
    <property type="protein sequence ID" value="KAA8549407.1"/>
    <property type="molecule type" value="Genomic_DNA"/>
</dbReference>
<dbReference type="OrthoDB" id="3231855at2759"/>
<dbReference type="PANTHER" id="PTHR47676">
    <property type="entry name" value="OS01G0225100 PROTEIN"/>
    <property type="match status" value="1"/>
</dbReference>
<reference evidence="2 3" key="1">
    <citation type="submission" date="2019-09" db="EMBL/GenBank/DDBJ databases">
        <title>A chromosome-level genome assembly of the Chinese tupelo Nyssa sinensis.</title>
        <authorList>
            <person name="Yang X."/>
            <person name="Kang M."/>
            <person name="Yang Y."/>
            <person name="Xiong H."/>
            <person name="Wang M."/>
            <person name="Zhang Z."/>
            <person name="Wang Z."/>
            <person name="Wu H."/>
            <person name="Ma T."/>
            <person name="Liu J."/>
            <person name="Xi Z."/>
        </authorList>
    </citation>
    <scope>NUCLEOTIDE SEQUENCE [LARGE SCALE GENOMIC DNA]</scope>
    <source>
        <strain evidence="2">J267</strain>
        <tissue evidence="2">Leaf</tissue>
    </source>
</reference>
<evidence type="ECO:0000313" key="2">
    <source>
        <dbReference type="EMBL" id="KAA8549407.1"/>
    </source>
</evidence>
<proteinExistence type="predicted"/>
<organism evidence="2 3">
    <name type="scientific">Nyssa sinensis</name>
    <dbReference type="NCBI Taxonomy" id="561372"/>
    <lineage>
        <taxon>Eukaryota</taxon>
        <taxon>Viridiplantae</taxon>
        <taxon>Streptophyta</taxon>
        <taxon>Embryophyta</taxon>
        <taxon>Tracheophyta</taxon>
        <taxon>Spermatophyta</taxon>
        <taxon>Magnoliopsida</taxon>
        <taxon>eudicotyledons</taxon>
        <taxon>Gunneridae</taxon>
        <taxon>Pentapetalae</taxon>
        <taxon>asterids</taxon>
        <taxon>Cornales</taxon>
        <taxon>Nyssaceae</taxon>
        <taxon>Nyssa</taxon>
    </lineage>
</organism>
<dbReference type="Proteomes" id="UP000325577">
    <property type="component" value="Linkage Group LG0"/>
</dbReference>
<name>A0A5J5C6C1_9ASTE</name>
<protein>
    <recommendedName>
        <fullName evidence="1">At5g58720/SDE5-like UBA-like domain-containing protein</fullName>
    </recommendedName>
</protein>
<accession>A0A5J5C6C1</accession>
<keyword evidence="3" id="KW-1185">Reference proteome</keyword>
<sequence>MLLKNLMEAFASVSLEEAASAYREADGDPNKAAVILQGLAENGKDQTVMSSCSSGTSGSSSSSCSSDVFAGANCDRNPGSLGRVLEGGWSNGPVSIEDAEQFLSSMLGDGCELSMAVVKDVLCQCGYDVEKSKNVQSCERSANIKEDGRFLLECSDNLTDKASDSTNHSSESELQDNMWSMGYHCRNYSEVLAGSQVHSPTSPIGC</sequence>